<feature type="signal peptide" evidence="1">
    <location>
        <begin position="1"/>
        <end position="28"/>
    </location>
</feature>
<dbReference type="Proteomes" id="UP000093343">
    <property type="component" value="Unassembled WGS sequence"/>
</dbReference>
<dbReference type="EMBL" id="LVEN01000027">
    <property type="protein sequence ID" value="OCB73466.1"/>
    <property type="molecule type" value="Genomic_DNA"/>
</dbReference>
<comment type="caution">
    <text evidence="2">The sequence shown here is derived from an EMBL/GenBank/DDBJ whole genome shotgun (WGS) entry which is preliminary data.</text>
</comment>
<evidence type="ECO:0000313" key="3">
    <source>
        <dbReference type="Proteomes" id="UP000093343"/>
    </source>
</evidence>
<keyword evidence="1" id="KW-0732">Signal</keyword>
<reference evidence="3" key="1">
    <citation type="submission" date="2016-03" db="EMBL/GenBank/DDBJ databases">
        <title>Draft genome sequence of Paenibacillus glacialis DSM 22343.</title>
        <authorList>
            <person name="Shin S.-K."/>
            <person name="Yi H."/>
        </authorList>
    </citation>
    <scope>NUCLEOTIDE SEQUENCE [LARGE SCALE GENOMIC DNA]</scope>
    <source>
        <strain evidence="3">CCUG 60099</strain>
    </source>
</reference>
<accession>A0ABX2XHL9</accession>
<evidence type="ECO:0000313" key="2">
    <source>
        <dbReference type="EMBL" id="OCB73466.1"/>
    </source>
</evidence>
<organism evidence="2 3">
    <name type="scientific">Flavobacterium piscis</name>
    <dbReference type="NCBI Taxonomy" id="1114874"/>
    <lineage>
        <taxon>Bacteria</taxon>
        <taxon>Pseudomonadati</taxon>
        <taxon>Bacteroidota</taxon>
        <taxon>Flavobacteriia</taxon>
        <taxon>Flavobacteriales</taxon>
        <taxon>Flavobacteriaceae</taxon>
        <taxon>Flavobacterium</taxon>
    </lineage>
</organism>
<proteinExistence type="predicted"/>
<feature type="chain" id="PRO_5045107363" description="Cell surface protein" evidence="1">
    <location>
        <begin position="29"/>
        <end position="432"/>
    </location>
</feature>
<dbReference type="InterPro" id="IPR013783">
    <property type="entry name" value="Ig-like_fold"/>
</dbReference>
<evidence type="ECO:0008006" key="4">
    <source>
        <dbReference type="Google" id="ProtNLM"/>
    </source>
</evidence>
<gene>
    <name evidence="2" type="ORF">FLP_12280</name>
</gene>
<keyword evidence="3" id="KW-1185">Reference proteome</keyword>
<name>A0ABX2XHL9_9FLAO</name>
<evidence type="ECO:0000256" key="1">
    <source>
        <dbReference type="SAM" id="SignalP"/>
    </source>
</evidence>
<dbReference type="Gene3D" id="2.60.40.10">
    <property type="entry name" value="Immunoglobulins"/>
    <property type="match status" value="1"/>
</dbReference>
<protein>
    <recommendedName>
        <fullName evidence="4">Cell surface protein</fullName>
    </recommendedName>
</protein>
<sequence>MKKMYHNFLKHFRFAVLVFIALTLTNCSDNGSNDEDNGGETIIENEYSVQRSKIVAVTAQNGLSTEAKFTWSVTKGPSDNYAFSDVTAKETLFAATDVGVYEVTLLINDQGMMQTQKVKVNVTKETKEYKTFIDKVFEFKPAPGQFINDLPAANDGETAERILARANTYLAKKNGDLISLGAFGGYVVFGFDHTVVNIKGKRDFRVLGNAFWADANPNPDTSMRGGSSEAGVIMVSYDKNKNGLPDDEWYEIEGAGHKMEKTIHNYEITYYRPDPNKVPVPGGGTGTVLFTDMEYIYWKDNQGNDGYLAQNNAYNHSLDYWPKWLKDQPSLTFKGTRLPDNAVDESGTGSYFVQYAFLYGYADNAPNNDDDSAIDIDWAIDKNGNKIRLPGVDFVKVYNGLSQQAGWLGETSTEIMGATDLHLLGENIPTRK</sequence>